<dbReference type="InterPro" id="IPR050091">
    <property type="entry name" value="PKS_NRPS_Biosynth_Enz"/>
</dbReference>
<dbReference type="Pfam" id="PF02801">
    <property type="entry name" value="Ketoacyl-synt_C"/>
    <property type="match status" value="1"/>
</dbReference>
<feature type="active site" description="Proton acceptor; for dehydratase activity" evidence="3">
    <location>
        <position position="1377"/>
    </location>
</feature>
<accession>A0A127Z7M5</accession>
<dbReference type="OrthoDB" id="329835at2759"/>
<feature type="region of interest" description="Disordered" evidence="4">
    <location>
        <begin position="1676"/>
        <end position="1740"/>
    </location>
</feature>
<dbReference type="Gene3D" id="3.40.50.1820">
    <property type="entry name" value="alpha/beta hydrolase"/>
    <property type="match status" value="1"/>
</dbReference>
<feature type="region of interest" description="N-terminal hotdog fold" evidence="3">
    <location>
        <begin position="1343"/>
        <end position="1484"/>
    </location>
</feature>
<dbReference type="InterPro" id="IPR042104">
    <property type="entry name" value="PKS_dehydratase_sf"/>
</dbReference>
<name>A0A127Z7M5_9BASI</name>
<dbReference type="SUPFAM" id="SSF53901">
    <property type="entry name" value="Thiolase-like"/>
    <property type="match status" value="1"/>
</dbReference>
<feature type="active site" description="Proton donor; for dehydratase activity" evidence="3">
    <location>
        <position position="1570"/>
    </location>
</feature>
<organism evidence="7">
    <name type="scientific">Sporisorium scitamineum</name>
    <dbReference type="NCBI Taxonomy" id="49012"/>
    <lineage>
        <taxon>Eukaryota</taxon>
        <taxon>Fungi</taxon>
        <taxon>Dikarya</taxon>
        <taxon>Basidiomycota</taxon>
        <taxon>Ustilaginomycotina</taxon>
        <taxon>Ustilaginomycetes</taxon>
        <taxon>Ustilaginales</taxon>
        <taxon>Ustilaginaceae</taxon>
        <taxon>Sporisorium</taxon>
    </lineage>
</organism>
<dbReference type="Gene3D" id="3.40.47.10">
    <property type="match status" value="1"/>
</dbReference>
<dbReference type="SUPFAM" id="SSF53474">
    <property type="entry name" value="alpha/beta-Hydrolases"/>
    <property type="match status" value="1"/>
</dbReference>
<evidence type="ECO:0000256" key="2">
    <source>
        <dbReference type="ARBA" id="ARBA00022553"/>
    </source>
</evidence>
<gene>
    <name evidence="7" type="ORF">SPSC_00592</name>
</gene>
<feature type="domain" description="PKS/mFAS DH" evidence="6">
    <location>
        <begin position="1343"/>
        <end position="1660"/>
    </location>
</feature>
<dbReference type="InterPro" id="IPR001227">
    <property type="entry name" value="Ac_transferase_dom_sf"/>
</dbReference>
<dbReference type="SMART" id="SM00825">
    <property type="entry name" value="PKS_KS"/>
    <property type="match status" value="1"/>
</dbReference>
<dbReference type="Gene3D" id="3.40.366.10">
    <property type="entry name" value="Malonyl-Coenzyme A Acyl Carrier Protein, domain 2"/>
    <property type="match status" value="1"/>
</dbReference>
<dbReference type="InterPro" id="IPR016039">
    <property type="entry name" value="Thiolase-like"/>
</dbReference>
<dbReference type="GO" id="GO:0004312">
    <property type="term" value="F:fatty acid synthase activity"/>
    <property type="evidence" value="ECO:0007669"/>
    <property type="project" value="TreeGrafter"/>
</dbReference>
<dbReference type="InterPro" id="IPR016036">
    <property type="entry name" value="Malonyl_transacylase_ACP-bd"/>
</dbReference>
<keyword evidence="1" id="KW-0596">Phosphopantetheine</keyword>
<dbReference type="InterPro" id="IPR030918">
    <property type="entry name" value="PT_fungal_PKS"/>
</dbReference>
<evidence type="ECO:0000259" key="5">
    <source>
        <dbReference type="PROSITE" id="PS52004"/>
    </source>
</evidence>
<dbReference type="PANTHER" id="PTHR43775">
    <property type="entry name" value="FATTY ACID SYNTHASE"/>
    <property type="match status" value="1"/>
</dbReference>
<evidence type="ECO:0000256" key="4">
    <source>
        <dbReference type="SAM" id="MobiDB-lite"/>
    </source>
</evidence>
<dbReference type="Pfam" id="PF00698">
    <property type="entry name" value="Acyl_transf_1"/>
    <property type="match status" value="1"/>
</dbReference>
<dbReference type="PROSITE" id="PS52019">
    <property type="entry name" value="PKS_MFAS_DH"/>
    <property type="match status" value="1"/>
</dbReference>
<dbReference type="EMBL" id="LK056654">
    <property type="protein sequence ID" value="CDU21962.1"/>
    <property type="molecule type" value="Genomic_DNA"/>
</dbReference>
<feature type="region of interest" description="C-terminal hotdog fold" evidence="3">
    <location>
        <begin position="1510"/>
        <end position="1660"/>
    </location>
</feature>
<dbReference type="CDD" id="cd00833">
    <property type="entry name" value="PKS"/>
    <property type="match status" value="1"/>
</dbReference>
<dbReference type="NCBIfam" id="TIGR04532">
    <property type="entry name" value="PT_fungal_PKS"/>
    <property type="match status" value="1"/>
</dbReference>
<dbReference type="InterPro" id="IPR014043">
    <property type="entry name" value="Acyl_transferase_dom"/>
</dbReference>
<dbReference type="GO" id="GO:0006633">
    <property type="term" value="P:fatty acid biosynthetic process"/>
    <property type="evidence" value="ECO:0007669"/>
    <property type="project" value="TreeGrafter"/>
</dbReference>
<dbReference type="InterPro" id="IPR014030">
    <property type="entry name" value="Ketoacyl_synth_N"/>
</dbReference>
<dbReference type="InterPro" id="IPR049900">
    <property type="entry name" value="PKS_mFAS_DH"/>
</dbReference>
<dbReference type="Gene3D" id="3.10.129.110">
    <property type="entry name" value="Polyketide synthase dehydratase"/>
    <property type="match status" value="1"/>
</dbReference>
<sequence length="1976" mass="217541">MKSHDHKVILLYASHKQILLPSTFRLLHHASFYDVILKAFLDSAYRALRHEADVAARSVANGDGKGFILPDTFEQLAGVVPIQNLQKHAMSLTTLAQIGVVLASRPDFKEAMRGDFAAIWDPESSLAVTLLRTVDVTCTLRLISNTIEVIKLACWLDFYFNIDKPHGFSFSRQRLTICGYKASDAAVKFREDGTDIEKTIGGYTIEVAKHVSLADMLVDEEDAEHYKVLVTEKSVIPALSKSEWTQLRTRLQTHLQQRQIRVALDGEAIAQPQSCSATGVVFDIVQLFSTLDFGRSQKHFESVLDLAREQLASSRLYSARIEQLLLGGTIRDSCALAVAKAFDSLKIDHVPVKLLHLLSPKDSHRLGDEPAKLSRVQGNPCQQVAIIGMSCRVPGANDADELWQLLKDGKSMCEEIPAHLYRYQDYHSASYRDRNVMRVKTGNFVASSSLFDKSFAGEAASSEDCAKIDPQQRVAILTAYETLQRAGYGFSSHRHPKRPEQWSTHLAYCSDDYREHLSQNIGADFVSNTHRAHLVAKVNEAFGFRGEACTYDTACSSALVAVEAACNSLLAGETSAALTGGVNILTQPQITIGLDRGFFLSASSQCMTLDDAGAGYSRADAVSIMLLKRLTDAVRDGDPILAVISSAATNHSGESFSITHPHGPTQKRLYQSGMLASKTLPHNYSYIEMHGTGTQSGDFEEVTGIIQTFGEGKRGETSPLVLGSVKANIGHSEAASGASSIIKTIKIYEHGEVPRHIGIRTKLNTKLPPLDGLHVPLQETKLDRVNEGFTLVDNFSAAGGNSSIVMDRGTVYRDRLSTMSKDAIASSHLTQKNGHASDATHHLLFVTAATPFSLDAKRRRLISFLDTNQQVSLTEFCSTVSLGEAMFPYRLIATPANMGEVRTCLSSQESVFVDLNNLRQSNNHTIGIAFSGQGAQYLDMARELYERSAAFRSHVDHCNTIALSAKLPSLVEVIHPLKRQLDTAHTDAKQERKADSFSAAQYQLALIATEVGLASMLLDWGLKPSCIVGHSLGEYAALWLSGVLSLRSMIELVGRRAELMMKLCKPNASSMLAIRQGHEKVGQLLQQAGYEQLEIACVNSPTDTVVAGCNDDIEKLRRLCEQSDPKIKAMAIPVPYAFHSKAVEPLMAEYGNVVASHTFSKPNIAVASNLFGKVVHPNSNDFTGQYLVSHLRGRVLFSDSIDDLQKELEVSTWIEVGPHPTCTPMLKGCYSEAERKPNFFTSFRRGTSSWSSTLSLVKDLASRGIDLDWDKVFSDLGLRFCHHALAAELPLYPFDLDEYWVPFKDRGLRDHLMVKPASPTGGIEAASESTVFFEPKILSRPMHALLWQCVQLEATPPSAMMLARVNQQPFRDFIRGHIILGVPLAPATVFVELAQEAGMYWWRADPCKQKPSTQTEDDVVIQVLDLSMVASLYLNEHDPKQTIEVTLQGNPTSTDGSIVQFFSHSEHQHQKHQYGSCRIRISTQAQISREWTKLRHLILRAASTIKAEPACMIKTDTIYRNFEAIVLYLDGFRGMNTIWMTERGDEAVSEVSYNAQAVNGRFVCSPMLLDSLGGLTGFISNVSFAEGPFVYMAEAIGRIATMPGLSKIHPGSATKVQAYARMEQDKELSKGSIYFFLPDGELMGMMENIAFKRIRRDMLSRLVQLSSKAFASEAAKAAKSNDTTKASRAQCSDARPATQAIGPQGSLCPQLKPTSDGAGATQSRPAARQKQAESPMDELTNPDIHFSFSAPLHIGGPQLKRFDGQDVLFIFPDGSGTAQMLPKMQLAGSLSVYGFDSPYLGQTGGWSRGIAELIDQYIELLCRVQTRGPYKLAGWSIGGIFALEVARRLLSTEHEVAFLGLIDAPNPRQIRPLPADTLDEMLRRITSNTVREHFRSCALSLPEYRCLAPQASDRQPEKVMVVNAADDSKLKGVMANEQEWRSFWPSTAKVGFHEVSGDHWTCLGPALSLVVRGAQC</sequence>
<evidence type="ECO:0000313" key="7">
    <source>
        <dbReference type="EMBL" id="CDU21962.1"/>
    </source>
</evidence>
<dbReference type="PROSITE" id="PS52004">
    <property type="entry name" value="KS3_2"/>
    <property type="match status" value="1"/>
</dbReference>
<dbReference type="PANTHER" id="PTHR43775:SF37">
    <property type="entry name" value="SI:DKEY-61P9.11"/>
    <property type="match status" value="1"/>
</dbReference>
<protein>
    <submittedName>
        <fullName evidence="7">Related to polyketide synthase</fullName>
    </submittedName>
</protein>
<dbReference type="InterPro" id="IPR020841">
    <property type="entry name" value="PKS_Beta-ketoAc_synthase_dom"/>
</dbReference>
<dbReference type="SUPFAM" id="SSF52151">
    <property type="entry name" value="FabD/lysophospholipase-like"/>
    <property type="match status" value="1"/>
</dbReference>
<reference evidence="7" key="1">
    <citation type="submission" date="2014-06" db="EMBL/GenBank/DDBJ databases">
        <authorList>
            <person name="Ju J."/>
            <person name="Zhang J."/>
        </authorList>
    </citation>
    <scope>NUCLEOTIDE SEQUENCE</scope>
    <source>
        <strain evidence="7">SscI8</strain>
    </source>
</reference>
<dbReference type="SMART" id="SM00827">
    <property type="entry name" value="PKS_AT"/>
    <property type="match status" value="1"/>
</dbReference>
<feature type="compositionally biased region" description="Polar residues" evidence="4">
    <location>
        <begin position="1681"/>
        <end position="1690"/>
    </location>
</feature>
<feature type="domain" description="Ketosynthase family 3 (KS3)" evidence="5">
    <location>
        <begin position="381"/>
        <end position="808"/>
    </location>
</feature>
<dbReference type="InterPro" id="IPR014031">
    <property type="entry name" value="Ketoacyl_synth_C"/>
</dbReference>
<dbReference type="InterPro" id="IPR016035">
    <property type="entry name" value="Acyl_Trfase/lysoPLipase"/>
</dbReference>
<dbReference type="Gene3D" id="3.30.70.3290">
    <property type="match status" value="1"/>
</dbReference>
<dbReference type="InterPro" id="IPR029058">
    <property type="entry name" value="AB_hydrolase_fold"/>
</dbReference>
<dbReference type="GO" id="GO:0044550">
    <property type="term" value="P:secondary metabolite biosynthetic process"/>
    <property type="evidence" value="ECO:0007669"/>
    <property type="project" value="TreeGrafter"/>
</dbReference>
<dbReference type="SUPFAM" id="SSF55048">
    <property type="entry name" value="Probable ACP-binding domain of malonyl-CoA ACP transacylase"/>
    <property type="match status" value="1"/>
</dbReference>
<dbReference type="InterPro" id="IPR001031">
    <property type="entry name" value="Thioesterase"/>
</dbReference>
<dbReference type="Pfam" id="PF00975">
    <property type="entry name" value="Thioesterase"/>
    <property type="match status" value="1"/>
</dbReference>
<keyword evidence="2" id="KW-0597">Phosphoprotein</keyword>
<evidence type="ECO:0000256" key="1">
    <source>
        <dbReference type="ARBA" id="ARBA00022450"/>
    </source>
</evidence>
<dbReference type="Pfam" id="PF00109">
    <property type="entry name" value="ketoacyl-synt"/>
    <property type="match status" value="1"/>
</dbReference>
<evidence type="ECO:0000256" key="3">
    <source>
        <dbReference type="PROSITE-ProRule" id="PRU01363"/>
    </source>
</evidence>
<evidence type="ECO:0000259" key="6">
    <source>
        <dbReference type="PROSITE" id="PS52019"/>
    </source>
</evidence>
<proteinExistence type="predicted"/>